<dbReference type="SUPFAM" id="SSF69754">
    <property type="entry name" value="Ribosome binding protein Y (YfiA homologue)"/>
    <property type="match status" value="1"/>
</dbReference>
<dbReference type="Proteomes" id="UP000219374">
    <property type="component" value="Unassembled WGS sequence"/>
</dbReference>
<name>A0A286CYP8_9GAMM</name>
<gene>
    <name evidence="1" type="ORF">SAMN06296416_101646</name>
</gene>
<organism evidence="1 2">
    <name type="scientific">Pseudoxanthomonas wuyuanensis</name>
    <dbReference type="NCBI Taxonomy" id="1073196"/>
    <lineage>
        <taxon>Bacteria</taxon>
        <taxon>Pseudomonadati</taxon>
        <taxon>Pseudomonadota</taxon>
        <taxon>Gammaproteobacteria</taxon>
        <taxon>Lysobacterales</taxon>
        <taxon>Lysobacteraceae</taxon>
        <taxon>Pseudoxanthomonas</taxon>
    </lineage>
</organism>
<dbReference type="InterPro" id="IPR003489">
    <property type="entry name" value="RHF/RaiA"/>
</dbReference>
<protein>
    <submittedName>
        <fullName evidence="1">Ribosomal subunit interface protein</fullName>
    </submittedName>
</protein>
<dbReference type="CDD" id="cd00552">
    <property type="entry name" value="RaiA"/>
    <property type="match status" value="1"/>
</dbReference>
<dbReference type="Gene3D" id="3.30.160.100">
    <property type="entry name" value="Ribosome hibernation promotion factor-like"/>
    <property type="match status" value="1"/>
</dbReference>
<proteinExistence type="predicted"/>
<evidence type="ECO:0000313" key="1">
    <source>
        <dbReference type="EMBL" id="SOD51484.1"/>
    </source>
</evidence>
<reference evidence="1 2" key="1">
    <citation type="submission" date="2017-09" db="EMBL/GenBank/DDBJ databases">
        <authorList>
            <person name="Ehlers B."/>
            <person name="Leendertz F.H."/>
        </authorList>
    </citation>
    <scope>NUCLEOTIDE SEQUENCE [LARGE SCALE GENOMIC DNA]</scope>
    <source>
        <strain evidence="1 2">CGMCC 1.10978</strain>
    </source>
</reference>
<accession>A0A286CYP8</accession>
<dbReference type="EMBL" id="OCND01000001">
    <property type="protein sequence ID" value="SOD51484.1"/>
    <property type="molecule type" value="Genomic_DNA"/>
</dbReference>
<keyword evidence="2" id="KW-1185">Reference proteome</keyword>
<evidence type="ECO:0000313" key="2">
    <source>
        <dbReference type="Proteomes" id="UP000219374"/>
    </source>
</evidence>
<dbReference type="InterPro" id="IPR036567">
    <property type="entry name" value="RHF-like"/>
</dbReference>
<sequence length="121" mass="13534">MTPFPLKITFQGMDASPALQADIEQHAAKLERFAPRLTACSVSVQQSERRHQKGNRYLVRIHATLPGGEIEAGHTAAPDRSHEDPYVAVRDAFTALRRQLEDFVRIQRGDVKRHSLASPPP</sequence>
<dbReference type="AlphaFoldDB" id="A0A286CYP8"/>
<dbReference type="Pfam" id="PF02482">
    <property type="entry name" value="Ribosomal_S30AE"/>
    <property type="match status" value="1"/>
</dbReference>